<name>A0AA42B5E7_PAPNU</name>
<dbReference type="GO" id="GO:0006281">
    <property type="term" value="P:DNA repair"/>
    <property type="evidence" value="ECO:0007669"/>
    <property type="project" value="UniProtKB-KW"/>
</dbReference>
<feature type="domain" description="DNA helicase Pif1-like DEAD-box helicase" evidence="2">
    <location>
        <begin position="182"/>
        <end position="269"/>
    </location>
</feature>
<sequence>MRHTQCGNYCLRISKTTKQQVCRFKFPRDLSNESKLVEEPPNSNLYRFVGERNDELVNSHNRSVDEAKGNFLTWSECYAQLSHADENLPTNVDIAEDEFEEEIDFEDETQEEWMIASEMAPNFGPVEDTNLGLRSLDVDHDWSEGILRHPSIESHRNFTHTLGKAPQEGRSSASPYTSVTILSKQQQAALDLVLHSLRARSCIRLIISGGAGTGKSTLINAIVCSTRAMFGNDKAVRVMAPTGVAAYNIGGATVHHELAITADRNQQYKKLETERCGRMQVNETHFD</sequence>
<dbReference type="InterPro" id="IPR027417">
    <property type="entry name" value="P-loop_NTPase"/>
</dbReference>
<dbReference type="Gene3D" id="3.40.50.300">
    <property type="entry name" value="P-loop containing nucleotide triphosphate hydrolases"/>
    <property type="match status" value="1"/>
</dbReference>
<comment type="cofactor">
    <cofactor evidence="1">
        <name>Mg(2+)</name>
        <dbReference type="ChEBI" id="CHEBI:18420"/>
    </cofactor>
</comment>
<organism evidence="3 4">
    <name type="scientific">Papaver nudicaule</name>
    <name type="common">Iceland poppy</name>
    <dbReference type="NCBI Taxonomy" id="74823"/>
    <lineage>
        <taxon>Eukaryota</taxon>
        <taxon>Viridiplantae</taxon>
        <taxon>Streptophyta</taxon>
        <taxon>Embryophyta</taxon>
        <taxon>Tracheophyta</taxon>
        <taxon>Spermatophyta</taxon>
        <taxon>Magnoliopsida</taxon>
        <taxon>Ranunculales</taxon>
        <taxon>Papaveraceae</taxon>
        <taxon>Papaveroideae</taxon>
        <taxon>Papaver</taxon>
    </lineage>
</organism>
<comment type="caution">
    <text evidence="3">The sequence shown here is derived from an EMBL/GenBank/DDBJ whole genome shotgun (WGS) entry which is preliminary data.</text>
</comment>
<dbReference type="GO" id="GO:0006310">
    <property type="term" value="P:DNA recombination"/>
    <property type="evidence" value="ECO:0007669"/>
    <property type="project" value="UniProtKB-KW"/>
</dbReference>
<protein>
    <recommendedName>
        <fullName evidence="1">ATP-dependent DNA helicase</fullName>
        <ecNumber evidence="1">5.6.2.3</ecNumber>
    </recommendedName>
</protein>
<reference evidence="3" key="1">
    <citation type="submission" date="2022-03" db="EMBL/GenBank/DDBJ databases">
        <title>A functionally conserved STORR gene fusion in Papaver species that diverged 16.8 million years ago.</title>
        <authorList>
            <person name="Catania T."/>
        </authorList>
    </citation>
    <scope>NUCLEOTIDE SEQUENCE</scope>
    <source>
        <strain evidence="3">S-191538</strain>
    </source>
</reference>
<dbReference type="PANTHER" id="PTHR47642:SF5">
    <property type="entry name" value="ATP-DEPENDENT DNA HELICASE"/>
    <property type="match status" value="1"/>
</dbReference>
<dbReference type="GO" id="GO:0043139">
    <property type="term" value="F:5'-3' DNA helicase activity"/>
    <property type="evidence" value="ECO:0007669"/>
    <property type="project" value="UniProtKB-EC"/>
</dbReference>
<keyword evidence="1" id="KW-0347">Helicase</keyword>
<keyword evidence="1" id="KW-0067">ATP-binding</keyword>
<comment type="similarity">
    <text evidence="1">Belongs to the helicase family.</text>
</comment>
<accession>A0AA42B5E7</accession>
<keyword evidence="1" id="KW-0378">Hydrolase</keyword>
<gene>
    <name evidence="3" type="ORF">MKW94_027464</name>
</gene>
<dbReference type="Proteomes" id="UP001177140">
    <property type="component" value="Unassembled WGS sequence"/>
</dbReference>
<dbReference type="GO" id="GO:0005524">
    <property type="term" value="F:ATP binding"/>
    <property type="evidence" value="ECO:0007669"/>
    <property type="project" value="UniProtKB-KW"/>
</dbReference>
<dbReference type="SUPFAM" id="SSF52540">
    <property type="entry name" value="P-loop containing nucleoside triphosphate hydrolases"/>
    <property type="match status" value="1"/>
</dbReference>
<dbReference type="EMBL" id="JAJJMA010341730">
    <property type="protein sequence ID" value="MCL7051719.1"/>
    <property type="molecule type" value="Genomic_DNA"/>
</dbReference>
<dbReference type="InterPro" id="IPR010285">
    <property type="entry name" value="DNA_helicase_pif1-like_DEAD"/>
</dbReference>
<comment type="catalytic activity">
    <reaction evidence="1">
        <text>ATP + H2O = ADP + phosphate + H(+)</text>
        <dbReference type="Rhea" id="RHEA:13065"/>
        <dbReference type="ChEBI" id="CHEBI:15377"/>
        <dbReference type="ChEBI" id="CHEBI:15378"/>
        <dbReference type="ChEBI" id="CHEBI:30616"/>
        <dbReference type="ChEBI" id="CHEBI:43474"/>
        <dbReference type="ChEBI" id="CHEBI:456216"/>
        <dbReference type="EC" id="5.6.2.3"/>
    </reaction>
</comment>
<dbReference type="GO" id="GO:0000723">
    <property type="term" value="P:telomere maintenance"/>
    <property type="evidence" value="ECO:0007669"/>
    <property type="project" value="InterPro"/>
</dbReference>
<evidence type="ECO:0000256" key="1">
    <source>
        <dbReference type="RuleBase" id="RU363044"/>
    </source>
</evidence>
<keyword evidence="1" id="KW-0227">DNA damage</keyword>
<keyword evidence="4" id="KW-1185">Reference proteome</keyword>
<dbReference type="PANTHER" id="PTHR47642">
    <property type="entry name" value="ATP-DEPENDENT DNA HELICASE"/>
    <property type="match status" value="1"/>
</dbReference>
<evidence type="ECO:0000313" key="4">
    <source>
        <dbReference type="Proteomes" id="UP001177140"/>
    </source>
</evidence>
<dbReference type="Pfam" id="PF05970">
    <property type="entry name" value="PIF1"/>
    <property type="match status" value="1"/>
</dbReference>
<dbReference type="EC" id="5.6.2.3" evidence="1"/>
<proteinExistence type="inferred from homology"/>
<keyword evidence="1" id="KW-0547">Nucleotide-binding</keyword>
<evidence type="ECO:0000313" key="3">
    <source>
        <dbReference type="EMBL" id="MCL7051719.1"/>
    </source>
</evidence>
<keyword evidence="1" id="KW-0234">DNA repair</keyword>
<evidence type="ECO:0000259" key="2">
    <source>
        <dbReference type="Pfam" id="PF05970"/>
    </source>
</evidence>
<keyword evidence="1" id="KW-0233">DNA recombination</keyword>
<dbReference type="AlphaFoldDB" id="A0AA42B5E7"/>
<dbReference type="InterPro" id="IPR051055">
    <property type="entry name" value="PIF1_helicase"/>
</dbReference>
<dbReference type="GO" id="GO:0016787">
    <property type="term" value="F:hydrolase activity"/>
    <property type="evidence" value="ECO:0007669"/>
    <property type="project" value="UniProtKB-KW"/>
</dbReference>